<evidence type="ECO:0000313" key="3">
    <source>
        <dbReference type="EMBL" id="RFS81309.1"/>
    </source>
</evidence>
<dbReference type="Gene3D" id="3.40.50.1820">
    <property type="entry name" value="alpha/beta hydrolase"/>
    <property type="match status" value="1"/>
</dbReference>
<evidence type="ECO:0000259" key="2">
    <source>
        <dbReference type="Pfam" id="PF08386"/>
    </source>
</evidence>
<gene>
    <name evidence="3" type="ORF">D0T12_32225</name>
</gene>
<dbReference type="InterPro" id="IPR013595">
    <property type="entry name" value="Pept_S33_TAP-like_C"/>
</dbReference>
<dbReference type="SUPFAM" id="SSF53474">
    <property type="entry name" value="alpha/beta-Hydrolases"/>
    <property type="match status" value="1"/>
</dbReference>
<evidence type="ECO:0000259" key="1">
    <source>
        <dbReference type="Pfam" id="PF00561"/>
    </source>
</evidence>
<dbReference type="InterPro" id="IPR000073">
    <property type="entry name" value="AB_hydrolase_1"/>
</dbReference>
<organism evidence="3 4">
    <name type="scientific">Actinomadura spongiicola</name>
    <dbReference type="NCBI Taxonomy" id="2303421"/>
    <lineage>
        <taxon>Bacteria</taxon>
        <taxon>Bacillati</taxon>
        <taxon>Actinomycetota</taxon>
        <taxon>Actinomycetes</taxon>
        <taxon>Streptosporangiales</taxon>
        <taxon>Thermomonosporaceae</taxon>
        <taxon>Actinomadura</taxon>
    </lineage>
</organism>
<feature type="domain" description="AB hydrolase-1" evidence="1">
    <location>
        <begin position="91"/>
        <end position="227"/>
    </location>
</feature>
<keyword evidence="3" id="KW-0378">Hydrolase</keyword>
<dbReference type="InterPro" id="IPR029058">
    <property type="entry name" value="AB_hydrolase_fold"/>
</dbReference>
<reference evidence="3 4" key="1">
    <citation type="submission" date="2018-08" db="EMBL/GenBank/DDBJ databases">
        <title>Actinomadura spongicola sp. nov., isolated from marine sponge Leucetta chagosensis.</title>
        <authorList>
            <person name="Li L."/>
            <person name="Lin H.W."/>
        </authorList>
    </citation>
    <scope>NUCLEOTIDE SEQUENCE [LARGE SCALE GENOMIC DNA]</scope>
    <source>
        <strain evidence="3 4">LHW52907</strain>
    </source>
</reference>
<proteinExistence type="predicted"/>
<dbReference type="AlphaFoldDB" id="A0A372G836"/>
<accession>A0A372G836</accession>
<evidence type="ECO:0000313" key="4">
    <source>
        <dbReference type="Proteomes" id="UP000262882"/>
    </source>
</evidence>
<keyword evidence="4" id="KW-1185">Reference proteome</keyword>
<protein>
    <submittedName>
        <fullName evidence="3">Alpha/beta fold hydrolase</fullName>
    </submittedName>
</protein>
<dbReference type="Pfam" id="PF08386">
    <property type="entry name" value="Abhydrolase_4"/>
    <property type="match status" value="1"/>
</dbReference>
<dbReference type="Pfam" id="PF00561">
    <property type="entry name" value="Abhydrolase_1"/>
    <property type="match status" value="1"/>
</dbReference>
<dbReference type="PANTHER" id="PTHR43798">
    <property type="entry name" value="MONOACYLGLYCEROL LIPASE"/>
    <property type="match status" value="1"/>
</dbReference>
<dbReference type="GO" id="GO:0016787">
    <property type="term" value="F:hydrolase activity"/>
    <property type="evidence" value="ECO:0007669"/>
    <property type="project" value="UniProtKB-KW"/>
</dbReference>
<dbReference type="InterPro" id="IPR050266">
    <property type="entry name" value="AB_hydrolase_sf"/>
</dbReference>
<comment type="caution">
    <text evidence="3">The sequence shown here is derived from an EMBL/GenBank/DDBJ whole genome shotgun (WGS) entry which is preliminary data.</text>
</comment>
<dbReference type="GO" id="GO:0016020">
    <property type="term" value="C:membrane"/>
    <property type="evidence" value="ECO:0007669"/>
    <property type="project" value="TreeGrafter"/>
</dbReference>
<dbReference type="PANTHER" id="PTHR43798:SF27">
    <property type="entry name" value="HYDROLASE ALPHA_BETA HYDROLASE FOLD FAMILY"/>
    <property type="match status" value="1"/>
</dbReference>
<dbReference type="Proteomes" id="UP000262882">
    <property type="component" value="Unassembled WGS sequence"/>
</dbReference>
<name>A0A372G836_9ACTN</name>
<dbReference type="EMBL" id="QVNQ01000014">
    <property type="protein sequence ID" value="RFS81309.1"/>
    <property type="molecule type" value="Genomic_DNA"/>
</dbReference>
<sequence>MRDRGEAGESRAMRRTFKRTVVLVAAVSVVAVAPVARAEAPPDGCTPVPRAECGTLRVPLVRAHPEQGSVNVAYAVIRRRNTSRPASGTITINPGGPGDSPIALAGMYVQAFGSLLDRFDLLLVDPRGVNRSDPVDCGITGLPPTRDGITRMIGDCGGTLGPRARGYTSAEIADDIDAVRAKLGIERLDLLGESYGTYLMTVYAQRHPSRVRSMVLSSAYPLAFDTWGRTRVRAARRAMELMCERSGGACEGRQVLRDISRLAQRLRERPIPYKVEDENRLLDDTSLAVIVHDLAAGAPEGIGEIPAMVRAALRGDDAPLVETARRVSPMSGSTAKREEQAFNPNQAATVMCNDYPKLWNRRAPVDARLRQFDARRAALSERTFWPFGKKAWTSVSLDLGNACIRWPDGHGPVQPTGGPFPDVPVLVVSGDLDTNTPTEEGRLAARQFRRATVVEVPNVGHVPEKEPSGCVAGIESGFVRNLRVGDTSCLADIPPVPVRSDNRK</sequence>
<feature type="domain" description="Peptidase S33 tripeptidyl aminopeptidase-like C-terminal" evidence="2">
    <location>
        <begin position="401"/>
        <end position="484"/>
    </location>
</feature>